<proteinExistence type="predicted"/>
<evidence type="ECO:0000256" key="3">
    <source>
        <dbReference type="ARBA" id="ARBA00023125"/>
    </source>
</evidence>
<dbReference type="InterPro" id="IPR036187">
    <property type="entry name" value="DNA_mismatch_repair_MutS_sf"/>
</dbReference>
<evidence type="ECO:0000313" key="6">
    <source>
        <dbReference type="Proteomes" id="UP001501207"/>
    </source>
</evidence>
<dbReference type="Pfam" id="PF00488">
    <property type="entry name" value="MutS_V"/>
    <property type="match status" value="1"/>
</dbReference>
<dbReference type="Gene3D" id="3.40.50.300">
    <property type="entry name" value="P-loop containing nucleotide triphosphate hydrolases"/>
    <property type="match status" value="1"/>
</dbReference>
<evidence type="ECO:0000259" key="4">
    <source>
        <dbReference type="SMART" id="SM00534"/>
    </source>
</evidence>
<keyword evidence="6" id="KW-1185">Reference proteome</keyword>
<dbReference type="SUPFAM" id="SSF48334">
    <property type="entry name" value="DNA repair protein MutS, domain III"/>
    <property type="match status" value="1"/>
</dbReference>
<dbReference type="SMART" id="SM00534">
    <property type="entry name" value="MUTSac"/>
    <property type="match status" value="1"/>
</dbReference>
<evidence type="ECO:0000313" key="5">
    <source>
        <dbReference type="EMBL" id="GAA4319292.1"/>
    </source>
</evidence>
<dbReference type="Proteomes" id="UP001501207">
    <property type="component" value="Unassembled WGS sequence"/>
</dbReference>
<dbReference type="SUPFAM" id="SSF52540">
    <property type="entry name" value="P-loop containing nucleoside triphosphate hydrolases"/>
    <property type="match status" value="1"/>
</dbReference>
<feature type="domain" description="DNA mismatch repair proteins mutS family" evidence="4">
    <location>
        <begin position="257"/>
        <end position="438"/>
    </location>
</feature>
<dbReference type="Gene3D" id="1.10.1420.10">
    <property type="match status" value="1"/>
</dbReference>
<name>A0ABP8G898_9BACT</name>
<keyword evidence="1" id="KW-0547">Nucleotide-binding</keyword>
<comment type="caution">
    <text evidence="5">The sequence shown here is derived from an EMBL/GenBank/DDBJ whole genome shotgun (WGS) entry which is preliminary data.</text>
</comment>
<sequence length="441" mass="50685">MEIDKTTLEDLSVFNKEETYSVFHRLNFTRTVGGKEQLKFFFTHPLADIAAVSGTQDTVKYILAGIEQWPDSITNGTMMVMEKFFDAGSEPIPPAQNAALSPQNLYYRIMYAGDYSLVRYSLSHFISFFQGLSQLMGLYRQANTPPLLRKLFTQVEDMLAKPVIKEMSQYDPQERLSFSRVLYFGYQLRHQQRSVTALIALYYQLDAYYSMAAAVKHFGLSFPRFATDDHPFFRARALYHILLKHPVSYEVSMDPETNFLFLTGANMSGKSTFIKAIGISAFLAHIGMGVPAEELQLTWMDGLLSTIQVEDNVVLGESYFFNEVQRIKKTILKINDGRHWLILIDELFKGTNFRDAKICSVKVIEGLLKMRNSFFVLSTHLYEIAADLQQYHNIRFNYFETSVTDEVPSFSYQLKDGISNDRLGFLILKREKVLELLDRIG</sequence>
<dbReference type="InterPro" id="IPR000432">
    <property type="entry name" value="DNA_mismatch_repair_MutS_C"/>
</dbReference>
<keyword evidence="2" id="KW-0067">ATP-binding</keyword>
<dbReference type="PANTHER" id="PTHR11361">
    <property type="entry name" value="DNA MISMATCH REPAIR PROTEIN MUTS FAMILY MEMBER"/>
    <property type="match status" value="1"/>
</dbReference>
<evidence type="ECO:0000256" key="2">
    <source>
        <dbReference type="ARBA" id="ARBA00022840"/>
    </source>
</evidence>
<reference evidence="6" key="1">
    <citation type="journal article" date="2019" name="Int. J. Syst. Evol. Microbiol.">
        <title>The Global Catalogue of Microorganisms (GCM) 10K type strain sequencing project: providing services to taxonomists for standard genome sequencing and annotation.</title>
        <authorList>
            <consortium name="The Broad Institute Genomics Platform"/>
            <consortium name="The Broad Institute Genome Sequencing Center for Infectious Disease"/>
            <person name="Wu L."/>
            <person name="Ma J."/>
        </authorList>
    </citation>
    <scope>NUCLEOTIDE SEQUENCE [LARGE SCALE GENOMIC DNA]</scope>
    <source>
        <strain evidence="6">JCM 17664</strain>
    </source>
</reference>
<dbReference type="InterPro" id="IPR045076">
    <property type="entry name" value="MutS"/>
</dbReference>
<dbReference type="InterPro" id="IPR027417">
    <property type="entry name" value="P-loop_NTPase"/>
</dbReference>
<gene>
    <name evidence="5" type="ORF">GCM10023143_32640</name>
</gene>
<dbReference type="PANTHER" id="PTHR11361:SF99">
    <property type="entry name" value="DNA MISMATCH REPAIR PROTEIN"/>
    <property type="match status" value="1"/>
</dbReference>
<evidence type="ECO:0000256" key="1">
    <source>
        <dbReference type="ARBA" id="ARBA00022741"/>
    </source>
</evidence>
<dbReference type="RefSeq" id="WP_344981364.1">
    <property type="nucleotide sequence ID" value="NZ_BAABFN010000022.1"/>
</dbReference>
<keyword evidence="3" id="KW-0238">DNA-binding</keyword>
<organism evidence="5 6">
    <name type="scientific">Compostibacter hankyongensis</name>
    <dbReference type="NCBI Taxonomy" id="1007089"/>
    <lineage>
        <taxon>Bacteria</taxon>
        <taxon>Pseudomonadati</taxon>
        <taxon>Bacteroidota</taxon>
        <taxon>Chitinophagia</taxon>
        <taxon>Chitinophagales</taxon>
        <taxon>Chitinophagaceae</taxon>
        <taxon>Compostibacter</taxon>
    </lineage>
</organism>
<dbReference type="EMBL" id="BAABFN010000022">
    <property type="protein sequence ID" value="GAA4319292.1"/>
    <property type="molecule type" value="Genomic_DNA"/>
</dbReference>
<protein>
    <submittedName>
        <fullName evidence="5">MutS family DNA mismatch repair protein</fullName>
    </submittedName>
</protein>
<accession>A0ABP8G898</accession>